<evidence type="ECO:0000313" key="3">
    <source>
        <dbReference type="EMBL" id="MSS59152.1"/>
    </source>
</evidence>
<feature type="domain" description="AMP-dependent synthetase/ligase" evidence="2">
    <location>
        <begin position="126"/>
        <end position="312"/>
    </location>
</feature>
<feature type="transmembrane region" description="Helical" evidence="1">
    <location>
        <begin position="207"/>
        <end position="225"/>
    </location>
</feature>
<dbReference type="RefSeq" id="WP_154505303.1">
    <property type="nucleotide sequence ID" value="NZ_VUMN01000024.1"/>
</dbReference>
<dbReference type="Pfam" id="PF00501">
    <property type="entry name" value="AMP-binding"/>
    <property type="match status" value="1"/>
</dbReference>
<dbReference type="InterPro" id="IPR042099">
    <property type="entry name" value="ANL_N_sf"/>
</dbReference>
<dbReference type="AlphaFoldDB" id="A0A7X2NTE2"/>
<evidence type="ECO:0000259" key="2">
    <source>
        <dbReference type="Pfam" id="PF00501"/>
    </source>
</evidence>
<organism evidence="3 4">
    <name type="scientific">Stecheria intestinalis</name>
    <dbReference type="NCBI Taxonomy" id="2606630"/>
    <lineage>
        <taxon>Bacteria</taxon>
        <taxon>Bacillati</taxon>
        <taxon>Bacillota</taxon>
        <taxon>Erysipelotrichia</taxon>
        <taxon>Erysipelotrichales</taxon>
        <taxon>Erysipelotrichaceae</taxon>
        <taxon>Stecheria</taxon>
    </lineage>
</organism>
<dbReference type="Proteomes" id="UP000461880">
    <property type="component" value="Unassembled WGS sequence"/>
</dbReference>
<keyword evidence="4" id="KW-1185">Reference proteome</keyword>
<keyword evidence="1" id="KW-0812">Transmembrane</keyword>
<sequence length="445" mass="48263">MRSNDCFRAEDFQELLDHSRKAYGSLPALKSGTETYSYGELISAIHAEAEHLKNEPALCIAIDQPETVSGIISLFASVLAGKRTALLDSHLSQEGKERALKIVHAELILPGNKRTEETPVPGEAGKLLFFSSGTSASEKAVVLSQKAFCSSAWNGQSMLSCGPGDIVGSFLPLSHVFGFVCTLLWPLAYGACAALGRGYRHLLDDAFYYHLTILPAVPTLLYFLHAHGALNLELKTILVGAGPADPDTLRSLSQSGIQVSFGYGLTETASGLAISTGKENPFAMDLCPDTRVRIGEDHTVYVRTACMMDGYYEKPEETAAVLNDGELDTGDLGSLDEQNCLHLNGRKNEVLVLPNGTKVFCPEWETELSKRMQGEAAITSENGKLVLHVYTALSDDEVKSNADAFNDQQPAGRKLGGLVRHKNHLPRTATGKLQRWKLNEEGVNI</sequence>
<dbReference type="InterPro" id="IPR000873">
    <property type="entry name" value="AMP-dep_synth/lig_dom"/>
</dbReference>
<protein>
    <submittedName>
        <fullName evidence="3">Acyl--CoA ligase</fullName>
    </submittedName>
</protein>
<dbReference type="SUPFAM" id="SSF56801">
    <property type="entry name" value="Acetyl-CoA synthetase-like"/>
    <property type="match status" value="1"/>
</dbReference>
<keyword evidence="1" id="KW-1133">Transmembrane helix</keyword>
<evidence type="ECO:0000313" key="4">
    <source>
        <dbReference type="Proteomes" id="UP000461880"/>
    </source>
</evidence>
<keyword evidence="1" id="KW-0472">Membrane</keyword>
<evidence type="ECO:0000256" key="1">
    <source>
        <dbReference type="SAM" id="Phobius"/>
    </source>
</evidence>
<dbReference type="GO" id="GO:0016405">
    <property type="term" value="F:CoA-ligase activity"/>
    <property type="evidence" value="ECO:0007669"/>
    <property type="project" value="TreeGrafter"/>
</dbReference>
<accession>A0A7X2NTE2</accession>
<dbReference type="PANTHER" id="PTHR24096">
    <property type="entry name" value="LONG-CHAIN-FATTY-ACID--COA LIGASE"/>
    <property type="match status" value="1"/>
</dbReference>
<gene>
    <name evidence="3" type="ORF">FYJ51_09625</name>
</gene>
<dbReference type="EMBL" id="VUMN01000024">
    <property type="protein sequence ID" value="MSS59152.1"/>
    <property type="molecule type" value="Genomic_DNA"/>
</dbReference>
<feature type="transmembrane region" description="Helical" evidence="1">
    <location>
        <begin position="176"/>
        <end position="195"/>
    </location>
</feature>
<keyword evidence="3" id="KW-0436">Ligase</keyword>
<reference evidence="3 4" key="1">
    <citation type="submission" date="2019-08" db="EMBL/GenBank/DDBJ databases">
        <title>In-depth cultivation of the pig gut microbiome towards novel bacterial diversity and tailored functional studies.</title>
        <authorList>
            <person name="Wylensek D."/>
            <person name="Hitch T.C.A."/>
            <person name="Clavel T."/>
        </authorList>
    </citation>
    <scope>NUCLEOTIDE SEQUENCE [LARGE SCALE GENOMIC DNA]</scope>
    <source>
        <strain evidence="3 4">Oil+RF-744-GAM-WT-6</strain>
    </source>
</reference>
<proteinExistence type="predicted"/>
<dbReference type="CDD" id="cd04433">
    <property type="entry name" value="AFD_class_I"/>
    <property type="match status" value="1"/>
</dbReference>
<comment type="caution">
    <text evidence="3">The sequence shown here is derived from an EMBL/GenBank/DDBJ whole genome shotgun (WGS) entry which is preliminary data.</text>
</comment>
<name>A0A7X2NTE2_9FIRM</name>
<dbReference type="Gene3D" id="3.40.50.12780">
    <property type="entry name" value="N-terminal domain of ligase-like"/>
    <property type="match status" value="1"/>
</dbReference>